<gene>
    <name evidence="2" type="primary">NHX7</name>
    <name evidence="2" type="ORF">SPIL2461_LOCUS11895</name>
</gene>
<keyword evidence="3" id="KW-1185">Reference proteome</keyword>
<dbReference type="AlphaFoldDB" id="A0A812S9Z3"/>
<keyword evidence="1" id="KW-0732">Signal</keyword>
<feature type="non-terminal residue" evidence="2">
    <location>
        <position position="1"/>
    </location>
</feature>
<dbReference type="EMBL" id="CAJNIZ010023614">
    <property type="protein sequence ID" value="CAE7470316.1"/>
    <property type="molecule type" value="Genomic_DNA"/>
</dbReference>
<protein>
    <submittedName>
        <fullName evidence="2">NHX7 protein</fullName>
    </submittedName>
</protein>
<comment type="caution">
    <text evidence="2">The sequence shown here is derived from an EMBL/GenBank/DDBJ whole genome shotgun (WGS) entry which is preliminary data.</text>
</comment>
<evidence type="ECO:0000313" key="3">
    <source>
        <dbReference type="Proteomes" id="UP000649617"/>
    </source>
</evidence>
<reference evidence="2" key="1">
    <citation type="submission" date="2021-02" db="EMBL/GenBank/DDBJ databases">
        <authorList>
            <person name="Dougan E. K."/>
            <person name="Rhodes N."/>
            <person name="Thang M."/>
            <person name="Chan C."/>
        </authorList>
    </citation>
    <scope>NUCLEOTIDE SEQUENCE</scope>
</reference>
<feature type="chain" id="PRO_5032719045" evidence="1">
    <location>
        <begin position="19"/>
        <end position="91"/>
    </location>
</feature>
<sequence length="91" mass="10040">MAHVASSFLLQLALQVDQNTILQENTSVLCSPDDEAIASYWAYGDGHWTAAHGCDVARQEEDFSYWSQTWPAGYTALRGEAGYQDPALRTA</sequence>
<accession>A0A812S9Z3</accession>
<evidence type="ECO:0000313" key="2">
    <source>
        <dbReference type="EMBL" id="CAE7470316.1"/>
    </source>
</evidence>
<feature type="signal peptide" evidence="1">
    <location>
        <begin position="1"/>
        <end position="18"/>
    </location>
</feature>
<name>A0A812S9Z3_SYMPI</name>
<organism evidence="2 3">
    <name type="scientific">Symbiodinium pilosum</name>
    <name type="common">Dinoflagellate</name>
    <dbReference type="NCBI Taxonomy" id="2952"/>
    <lineage>
        <taxon>Eukaryota</taxon>
        <taxon>Sar</taxon>
        <taxon>Alveolata</taxon>
        <taxon>Dinophyceae</taxon>
        <taxon>Suessiales</taxon>
        <taxon>Symbiodiniaceae</taxon>
        <taxon>Symbiodinium</taxon>
    </lineage>
</organism>
<proteinExistence type="predicted"/>
<dbReference type="Proteomes" id="UP000649617">
    <property type="component" value="Unassembled WGS sequence"/>
</dbReference>
<evidence type="ECO:0000256" key="1">
    <source>
        <dbReference type="SAM" id="SignalP"/>
    </source>
</evidence>